<organism evidence="1 2">
    <name type="scientific">Hibiscus sabdariffa</name>
    <name type="common">roselle</name>
    <dbReference type="NCBI Taxonomy" id="183260"/>
    <lineage>
        <taxon>Eukaryota</taxon>
        <taxon>Viridiplantae</taxon>
        <taxon>Streptophyta</taxon>
        <taxon>Embryophyta</taxon>
        <taxon>Tracheophyta</taxon>
        <taxon>Spermatophyta</taxon>
        <taxon>Magnoliopsida</taxon>
        <taxon>eudicotyledons</taxon>
        <taxon>Gunneridae</taxon>
        <taxon>Pentapetalae</taxon>
        <taxon>rosids</taxon>
        <taxon>malvids</taxon>
        <taxon>Malvales</taxon>
        <taxon>Malvaceae</taxon>
        <taxon>Malvoideae</taxon>
        <taxon>Hibiscus</taxon>
    </lineage>
</organism>
<name>A0ABR2PI42_9ROSI</name>
<comment type="caution">
    <text evidence="1">The sequence shown here is derived from an EMBL/GenBank/DDBJ whole genome shotgun (WGS) entry which is preliminary data.</text>
</comment>
<protein>
    <submittedName>
        <fullName evidence="1">Uncharacterized protein</fullName>
    </submittedName>
</protein>
<dbReference type="InterPro" id="IPR027443">
    <property type="entry name" value="IPNS-like_sf"/>
</dbReference>
<dbReference type="Proteomes" id="UP001396334">
    <property type="component" value="Unassembled WGS sequence"/>
</dbReference>
<sequence>MVCDDPPQPADLPEVCRDIVIDYSKQVMTLGFTLFELLSEALGTRSFGCKCWRSSAAYLERQVQKRESRGASETSRA</sequence>
<reference evidence="1 2" key="1">
    <citation type="journal article" date="2024" name="G3 (Bethesda)">
        <title>Genome assembly of Hibiscus sabdariffa L. provides insights into metabolisms of medicinal natural products.</title>
        <authorList>
            <person name="Kim T."/>
        </authorList>
    </citation>
    <scope>NUCLEOTIDE SEQUENCE [LARGE SCALE GENOMIC DNA]</scope>
    <source>
        <strain evidence="1">TK-2024</strain>
        <tissue evidence="1">Old leaves</tissue>
    </source>
</reference>
<dbReference type="Gene3D" id="2.60.120.330">
    <property type="entry name" value="B-lactam Antibiotic, Isopenicillin N Synthase, Chain"/>
    <property type="match status" value="1"/>
</dbReference>
<dbReference type="EMBL" id="JBBPBN010000059">
    <property type="protein sequence ID" value="KAK8988101.1"/>
    <property type="molecule type" value="Genomic_DNA"/>
</dbReference>
<proteinExistence type="predicted"/>
<gene>
    <name evidence="1" type="ORF">V6N11_065700</name>
</gene>
<evidence type="ECO:0000313" key="2">
    <source>
        <dbReference type="Proteomes" id="UP001396334"/>
    </source>
</evidence>
<keyword evidence="2" id="KW-1185">Reference proteome</keyword>
<evidence type="ECO:0000313" key="1">
    <source>
        <dbReference type="EMBL" id="KAK8988101.1"/>
    </source>
</evidence>
<accession>A0ABR2PI42</accession>